<dbReference type="PANTHER" id="PTHR30258:SF1">
    <property type="entry name" value="PROTEIN TRANSPORT PROTEIN HOFB HOMOLOG"/>
    <property type="match status" value="1"/>
</dbReference>
<evidence type="ECO:0000313" key="6">
    <source>
        <dbReference type="Proteomes" id="UP000199200"/>
    </source>
</evidence>
<dbReference type="FunFam" id="3.40.50.300:FF:000398">
    <property type="entry name" value="Type IV pilus assembly ATPase PilB"/>
    <property type="match status" value="1"/>
</dbReference>
<dbReference type="InterPro" id="IPR037257">
    <property type="entry name" value="T2SS_E_N_sf"/>
</dbReference>
<dbReference type="SUPFAM" id="SSF160246">
    <property type="entry name" value="EspE N-terminal domain-like"/>
    <property type="match status" value="1"/>
</dbReference>
<dbReference type="GO" id="GO:0016887">
    <property type="term" value="F:ATP hydrolysis activity"/>
    <property type="evidence" value="ECO:0007669"/>
    <property type="project" value="TreeGrafter"/>
</dbReference>
<organism evidence="5 6">
    <name type="scientific">Bhargavaea ginsengi</name>
    <dbReference type="NCBI Taxonomy" id="426757"/>
    <lineage>
        <taxon>Bacteria</taxon>
        <taxon>Bacillati</taxon>
        <taxon>Bacillota</taxon>
        <taxon>Bacilli</taxon>
        <taxon>Bacillales</taxon>
        <taxon>Caryophanaceae</taxon>
        <taxon>Bhargavaea</taxon>
    </lineage>
</organism>
<dbReference type="FunFam" id="3.30.300.160:FF:000002">
    <property type="entry name" value="Type II secretion system protein E"/>
    <property type="match status" value="1"/>
</dbReference>
<accession>A0A1H6X7M9</accession>
<dbReference type="SUPFAM" id="SSF52540">
    <property type="entry name" value="P-loop containing nucleoside triphosphate hydrolases"/>
    <property type="match status" value="1"/>
</dbReference>
<reference evidence="6" key="1">
    <citation type="submission" date="2016-10" db="EMBL/GenBank/DDBJ databases">
        <authorList>
            <person name="Varghese N."/>
            <person name="Submissions S."/>
        </authorList>
    </citation>
    <scope>NUCLEOTIDE SEQUENCE [LARGE SCALE GENOMIC DNA]</scope>
    <source>
        <strain evidence="6">CGMCC 1.6763</strain>
    </source>
</reference>
<dbReference type="InterPro" id="IPR001482">
    <property type="entry name" value="T2SS/T4SS_dom"/>
</dbReference>
<protein>
    <submittedName>
        <fullName evidence="5">Type IV pilus assembly protein PilB</fullName>
    </submittedName>
</protein>
<dbReference type="PANTHER" id="PTHR30258">
    <property type="entry name" value="TYPE II SECRETION SYSTEM PROTEIN GSPE-RELATED"/>
    <property type="match status" value="1"/>
</dbReference>
<dbReference type="PROSITE" id="PS00662">
    <property type="entry name" value="T2SP_E"/>
    <property type="match status" value="1"/>
</dbReference>
<dbReference type="InterPro" id="IPR007831">
    <property type="entry name" value="T2SS_GspE_N"/>
</dbReference>
<dbReference type="InterPro" id="IPR027417">
    <property type="entry name" value="P-loop_NTPase"/>
</dbReference>
<dbReference type="STRING" id="426757.SAMN04488127_1398"/>
<evidence type="ECO:0000256" key="1">
    <source>
        <dbReference type="ARBA" id="ARBA00006611"/>
    </source>
</evidence>
<dbReference type="Proteomes" id="UP000199200">
    <property type="component" value="Unassembled WGS sequence"/>
</dbReference>
<keyword evidence="3" id="KW-0067">ATP-binding</keyword>
<evidence type="ECO:0000256" key="3">
    <source>
        <dbReference type="ARBA" id="ARBA00022840"/>
    </source>
</evidence>
<dbReference type="Pfam" id="PF00437">
    <property type="entry name" value="T2SSE"/>
    <property type="match status" value="1"/>
</dbReference>
<dbReference type="Gene3D" id="3.30.450.90">
    <property type="match status" value="1"/>
</dbReference>
<dbReference type="EMBL" id="FNZF01000002">
    <property type="protein sequence ID" value="SEJ25098.1"/>
    <property type="molecule type" value="Genomic_DNA"/>
</dbReference>
<keyword evidence="6" id="KW-1185">Reference proteome</keyword>
<dbReference type="Gene3D" id="3.40.50.300">
    <property type="entry name" value="P-loop containing nucleotide triphosphate hydrolases"/>
    <property type="match status" value="1"/>
</dbReference>
<dbReference type="Pfam" id="PF05157">
    <property type="entry name" value="MshEN"/>
    <property type="match status" value="1"/>
</dbReference>
<dbReference type="AlphaFoldDB" id="A0A1H6X7M9"/>
<dbReference type="SMART" id="SM00382">
    <property type="entry name" value="AAA"/>
    <property type="match status" value="1"/>
</dbReference>
<dbReference type="CDD" id="cd01129">
    <property type="entry name" value="PulE-GspE-like"/>
    <property type="match status" value="1"/>
</dbReference>
<proteinExistence type="inferred from homology"/>
<dbReference type="GO" id="GO:0005886">
    <property type="term" value="C:plasma membrane"/>
    <property type="evidence" value="ECO:0007669"/>
    <property type="project" value="TreeGrafter"/>
</dbReference>
<evidence type="ECO:0000313" key="5">
    <source>
        <dbReference type="EMBL" id="SEJ25098.1"/>
    </source>
</evidence>
<dbReference type="Gene3D" id="3.30.300.160">
    <property type="entry name" value="Type II secretion system, protein E, N-terminal domain"/>
    <property type="match status" value="1"/>
</dbReference>
<keyword evidence="2" id="KW-0547">Nucleotide-binding</keyword>
<dbReference type="FunFam" id="3.30.450.90:FF:000001">
    <property type="entry name" value="Type II secretion system ATPase GspE"/>
    <property type="match status" value="1"/>
</dbReference>
<name>A0A1H6X7M9_9BACL</name>
<sequence length="560" mass="63343">MSRPGKVMHMVQARKRLGDILVETGLITEEQLQETLKEKPKEQRLGDALLQRGLITELQLVETLEIQLGIPHVNLFRYPFEPQIFSLVPKEFAKRNLLVPLKTEEDRLYVAMVDPMDYIAIEDLRLSTGFQIEPVIASKDDIVRTIAKFYEESFDELFIEQERLQQEDEDNLTDLDSPVVRLVNQILTAAVVQKASDIHIDPREHQLLIRFRIDGMLHDERMLPKHMQPMINARIKIMANLDITEHRVPQDGRIKTNVDFRPIDLRVSTLPTVYGEKIVMRILDLSNSLADLTHLGFNRINLERFMKEITKPSGIVLISGPTGSGKSSTLYAALNKLNSEEVNIVTVEDPVEYQLNGVNQVQVNPNVGMTFAAGLRSILRQDPDIVMVGEIRDVETAEIAVRASLTGHVVLSTIHTNDSIATITRLLDMGVEPFLVTASLNAVVAQRLLRRVCRDCKTEEPASEREKEIAAKRGIKIEQVMRGKGCPSCNMTGYRGRIAIHEVLVLDDEMRNAINRGDTVSKLREIAIRNKTIFLLDDGLLKVKQGITTTEEVFRVAMLD</sequence>
<dbReference type="GO" id="GO:0005524">
    <property type="term" value="F:ATP binding"/>
    <property type="evidence" value="ECO:0007669"/>
    <property type="project" value="UniProtKB-KW"/>
</dbReference>
<comment type="similarity">
    <text evidence="1">Belongs to the GSP E family.</text>
</comment>
<dbReference type="InterPro" id="IPR003593">
    <property type="entry name" value="AAA+_ATPase"/>
</dbReference>
<evidence type="ECO:0000259" key="4">
    <source>
        <dbReference type="PROSITE" id="PS00662"/>
    </source>
</evidence>
<feature type="domain" description="Bacterial type II secretion system protein E" evidence="4">
    <location>
        <begin position="379"/>
        <end position="393"/>
    </location>
</feature>
<evidence type="ECO:0000256" key="2">
    <source>
        <dbReference type="ARBA" id="ARBA00022741"/>
    </source>
</evidence>
<gene>
    <name evidence="5" type="ORF">SAMN04488127_1398</name>
</gene>